<sequence>MRKLGFAAFIVALSVLLLSACGSANSPPPKAKDGKLKIVTTYSVIYDIVKNVGGDAVEVESLAPIGSDPHQYDPLPADVQKTTDADVVFYNGLNLETGGAWFANMIETAGKGGKDAPVFKISEGVEPMYLKSGGHEGEEDPHAWLAVSNGIKYAENVKEALIKVDPDRKEIYEKNAADYIAQLEKLHEDITKKMNEIPKEKRLLVSSEGAFKYFSAAYGFEAHYIWEINSHKEGTPEQLKAIVDFIREHDIKALFVETSVDPRSMETVSKETGVPIIGKIFTDSIGKPGTDGDTYIKMIEWNANIIHKGLTENQKL</sequence>
<evidence type="ECO:0000256" key="5">
    <source>
        <dbReference type="RuleBase" id="RU003512"/>
    </source>
</evidence>
<comment type="similarity">
    <text evidence="5">Belongs to the bacterial solute-binding protein 9 family.</text>
</comment>
<dbReference type="EMBL" id="JAGYPN010000002">
    <property type="protein sequence ID" value="MBS4223554.1"/>
    <property type="molecule type" value="Genomic_DNA"/>
</dbReference>
<dbReference type="PRINTS" id="PR00690">
    <property type="entry name" value="ADHESNFAMILY"/>
</dbReference>
<evidence type="ECO:0000313" key="8">
    <source>
        <dbReference type="EMBL" id="MBS4223554.1"/>
    </source>
</evidence>
<evidence type="ECO:0000256" key="2">
    <source>
        <dbReference type="ARBA" id="ARBA00022448"/>
    </source>
</evidence>
<keyword evidence="9" id="KW-1185">Reference proteome</keyword>
<dbReference type="RefSeq" id="WP_213098554.1">
    <property type="nucleotide sequence ID" value="NZ_JAGYPN010000002.1"/>
</dbReference>
<protein>
    <submittedName>
        <fullName evidence="8">Metal ABC transporter substrate-binding protein</fullName>
    </submittedName>
</protein>
<reference evidence="8 9" key="1">
    <citation type="submission" date="2021-05" db="EMBL/GenBank/DDBJ databases">
        <title>Novel Bacillus species.</title>
        <authorList>
            <person name="Liu G."/>
        </authorList>
    </citation>
    <scope>NUCLEOTIDE SEQUENCE [LARGE SCALE GENOMIC DNA]</scope>
    <source>
        <strain evidence="8 9">FJAT-49682</strain>
    </source>
</reference>
<dbReference type="PROSITE" id="PS51257">
    <property type="entry name" value="PROKAR_LIPOPROTEIN"/>
    <property type="match status" value="1"/>
</dbReference>
<dbReference type="InterPro" id="IPR050492">
    <property type="entry name" value="Bact_metal-bind_prot9"/>
</dbReference>
<organism evidence="8 9">
    <name type="scientific">Lederbergia citrea</name>
    <dbReference type="NCBI Taxonomy" id="2833581"/>
    <lineage>
        <taxon>Bacteria</taxon>
        <taxon>Bacillati</taxon>
        <taxon>Bacillota</taxon>
        <taxon>Bacilli</taxon>
        <taxon>Bacillales</taxon>
        <taxon>Bacillaceae</taxon>
        <taxon>Lederbergia</taxon>
    </lineage>
</organism>
<dbReference type="GO" id="GO:0030313">
    <property type="term" value="C:cell envelope"/>
    <property type="evidence" value="ECO:0007669"/>
    <property type="project" value="UniProtKB-SubCell"/>
</dbReference>
<keyword evidence="4 7" id="KW-0732">Signal</keyword>
<dbReference type="GO" id="GO:0007155">
    <property type="term" value="P:cell adhesion"/>
    <property type="evidence" value="ECO:0007669"/>
    <property type="project" value="InterPro"/>
</dbReference>
<name>A0A942UVC9_9BACI</name>
<feature type="coiled-coil region" evidence="6">
    <location>
        <begin position="169"/>
        <end position="196"/>
    </location>
</feature>
<keyword evidence="6" id="KW-0175">Coiled coil</keyword>
<evidence type="ECO:0000256" key="1">
    <source>
        <dbReference type="ARBA" id="ARBA00004196"/>
    </source>
</evidence>
<dbReference type="AlphaFoldDB" id="A0A942UVC9"/>
<dbReference type="Pfam" id="PF01297">
    <property type="entry name" value="ZnuA"/>
    <property type="match status" value="1"/>
</dbReference>
<evidence type="ECO:0000256" key="6">
    <source>
        <dbReference type="SAM" id="Coils"/>
    </source>
</evidence>
<dbReference type="Gene3D" id="3.40.50.1980">
    <property type="entry name" value="Nitrogenase molybdenum iron protein domain"/>
    <property type="match status" value="2"/>
</dbReference>
<dbReference type="PRINTS" id="PR00691">
    <property type="entry name" value="ADHESINB"/>
</dbReference>
<feature type="chain" id="PRO_5038970931" evidence="7">
    <location>
        <begin position="27"/>
        <end position="316"/>
    </location>
</feature>
<keyword evidence="3" id="KW-0479">Metal-binding</keyword>
<dbReference type="InterPro" id="IPR006128">
    <property type="entry name" value="Lipoprotein_PsaA-like"/>
</dbReference>
<dbReference type="InterPro" id="IPR006129">
    <property type="entry name" value="AdhesinB"/>
</dbReference>
<comment type="subcellular location">
    <subcellularLocation>
        <location evidence="1">Cell envelope</location>
    </subcellularLocation>
</comment>
<evidence type="ECO:0000256" key="3">
    <source>
        <dbReference type="ARBA" id="ARBA00022723"/>
    </source>
</evidence>
<dbReference type="Proteomes" id="UP000676456">
    <property type="component" value="Unassembled WGS sequence"/>
</dbReference>
<dbReference type="SUPFAM" id="SSF53807">
    <property type="entry name" value="Helical backbone' metal receptor"/>
    <property type="match status" value="1"/>
</dbReference>
<comment type="caution">
    <text evidence="8">The sequence shown here is derived from an EMBL/GenBank/DDBJ whole genome shotgun (WGS) entry which is preliminary data.</text>
</comment>
<dbReference type="PANTHER" id="PTHR42953:SF1">
    <property type="entry name" value="METAL-BINDING PROTEIN HI_0362-RELATED"/>
    <property type="match status" value="1"/>
</dbReference>
<dbReference type="GO" id="GO:0046872">
    <property type="term" value="F:metal ion binding"/>
    <property type="evidence" value="ECO:0007669"/>
    <property type="project" value="UniProtKB-KW"/>
</dbReference>
<dbReference type="GO" id="GO:0030001">
    <property type="term" value="P:metal ion transport"/>
    <property type="evidence" value="ECO:0007669"/>
    <property type="project" value="InterPro"/>
</dbReference>
<evidence type="ECO:0000313" key="9">
    <source>
        <dbReference type="Proteomes" id="UP000676456"/>
    </source>
</evidence>
<dbReference type="InterPro" id="IPR006127">
    <property type="entry name" value="ZnuA-like"/>
</dbReference>
<evidence type="ECO:0000256" key="7">
    <source>
        <dbReference type="SAM" id="SignalP"/>
    </source>
</evidence>
<dbReference type="PANTHER" id="PTHR42953">
    <property type="entry name" value="HIGH-AFFINITY ZINC UPTAKE SYSTEM PROTEIN ZNUA-RELATED"/>
    <property type="match status" value="1"/>
</dbReference>
<evidence type="ECO:0000256" key="4">
    <source>
        <dbReference type="ARBA" id="ARBA00022729"/>
    </source>
</evidence>
<feature type="signal peptide" evidence="7">
    <location>
        <begin position="1"/>
        <end position="26"/>
    </location>
</feature>
<proteinExistence type="inferred from homology"/>
<accession>A0A942UVC9</accession>
<keyword evidence="2 5" id="KW-0813">Transport</keyword>
<dbReference type="CDD" id="cd01137">
    <property type="entry name" value="PsaA"/>
    <property type="match status" value="1"/>
</dbReference>
<gene>
    <name evidence="8" type="ORF">KHA91_12430</name>
</gene>